<reference evidence="1 2" key="1">
    <citation type="journal article" date="2018" name="Nat. Genet.">
        <title>Extensive intraspecific gene order and gene structural variations between Mo17 and other maize genomes.</title>
        <authorList>
            <person name="Sun S."/>
            <person name="Zhou Y."/>
            <person name="Chen J."/>
            <person name="Shi J."/>
            <person name="Zhao H."/>
            <person name="Zhao H."/>
            <person name="Song W."/>
            <person name="Zhang M."/>
            <person name="Cui Y."/>
            <person name="Dong X."/>
            <person name="Liu H."/>
            <person name="Ma X."/>
            <person name="Jiao Y."/>
            <person name="Wang B."/>
            <person name="Wei X."/>
            <person name="Stein J.C."/>
            <person name="Glaubitz J.C."/>
            <person name="Lu F."/>
            <person name="Yu G."/>
            <person name="Liang C."/>
            <person name="Fengler K."/>
            <person name="Li B."/>
            <person name="Rafalski A."/>
            <person name="Schnable P.S."/>
            <person name="Ware D.H."/>
            <person name="Buckler E.S."/>
            <person name="Lai J."/>
        </authorList>
    </citation>
    <scope>NUCLEOTIDE SEQUENCE [LARGE SCALE GENOMIC DNA]</scope>
    <source>
        <strain evidence="2">cv. Missouri 17</strain>
        <tissue evidence="1">Seedling</tissue>
    </source>
</reference>
<dbReference type="ExpressionAtlas" id="A0A3L6EQ85">
    <property type="expression patterns" value="baseline and differential"/>
</dbReference>
<dbReference type="Proteomes" id="UP000251960">
    <property type="component" value="Chromosome 5"/>
</dbReference>
<sequence length="112" mass="12454">MACFEFKNSFMFIKWHETGTSVEPERSQDIASELANKLHENAQHIHAILKEEAAQDGGQNHDLGSSMLPDAMEAARRKADELIQSLGGLVSYLNQFTELVKETGFENIAGMT</sequence>
<gene>
    <name evidence="1" type="ORF">Zm00014a_016767</name>
</gene>
<dbReference type="AlphaFoldDB" id="A0A3L6EQ85"/>
<comment type="caution">
    <text evidence="1">The sequence shown here is derived from an EMBL/GenBank/DDBJ whole genome shotgun (WGS) entry which is preliminary data.</text>
</comment>
<evidence type="ECO:0000313" key="2">
    <source>
        <dbReference type="Proteomes" id="UP000251960"/>
    </source>
</evidence>
<protein>
    <submittedName>
        <fullName evidence="1">Uncharacterized protein</fullName>
    </submittedName>
</protein>
<proteinExistence type="predicted"/>
<accession>A0A3L6EQ85</accession>
<organism evidence="1 2">
    <name type="scientific">Zea mays</name>
    <name type="common">Maize</name>
    <dbReference type="NCBI Taxonomy" id="4577"/>
    <lineage>
        <taxon>Eukaryota</taxon>
        <taxon>Viridiplantae</taxon>
        <taxon>Streptophyta</taxon>
        <taxon>Embryophyta</taxon>
        <taxon>Tracheophyta</taxon>
        <taxon>Spermatophyta</taxon>
        <taxon>Magnoliopsida</taxon>
        <taxon>Liliopsida</taxon>
        <taxon>Poales</taxon>
        <taxon>Poaceae</taxon>
        <taxon>PACMAD clade</taxon>
        <taxon>Panicoideae</taxon>
        <taxon>Andropogonodae</taxon>
        <taxon>Andropogoneae</taxon>
        <taxon>Tripsacinae</taxon>
        <taxon>Zea</taxon>
    </lineage>
</organism>
<evidence type="ECO:0000313" key="1">
    <source>
        <dbReference type="EMBL" id="PWZ22818.1"/>
    </source>
</evidence>
<dbReference type="EMBL" id="NCVQ01000006">
    <property type="protein sequence ID" value="PWZ22818.1"/>
    <property type="molecule type" value="Genomic_DNA"/>
</dbReference>
<name>A0A3L6EQ85_MAIZE</name>